<reference evidence="1" key="1">
    <citation type="submission" date="2023-10" db="EMBL/GenBank/DDBJ databases">
        <authorList>
            <person name="Chen Y."/>
            <person name="Shah S."/>
            <person name="Dougan E. K."/>
            <person name="Thang M."/>
            <person name="Chan C."/>
        </authorList>
    </citation>
    <scope>NUCLEOTIDE SEQUENCE [LARGE SCALE GENOMIC DNA]</scope>
</reference>
<accession>A0ABN9WCK2</accession>
<proteinExistence type="predicted"/>
<sequence length="120" mass="14122">MDKLVTTWLYEIPTEPQKVEEAVDSVQLLVLKVYSHIRSQVCNNVELFAESFFKLPLMRRLEEDMMKIELSDVDREGYRVRRERLQHEQAANAHGLKEVKDCVRILQDFTFRAKALQAAQ</sequence>
<organism evidence="1 2">
    <name type="scientific">Prorocentrum cordatum</name>
    <dbReference type="NCBI Taxonomy" id="2364126"/>
    <lineage>
        <taxon>Eukaryota</taxon>
        <taxon>Sar</taxon>
        <taxon>Alveolata</taxon>
        <taxon>Dinophyceae</taxon>
        <taxon>Prorocentrales</taxon>
        <taxon>Prorocentraceae</taxon>
        <taxon>Prorocentrum</taxon>
    </lineage>
</organism>
<evidence type="ECO:0000313" key="1">
    <source>
        <dbReference type="EMBL" id="CAK0884042.1"/>
    </source>
</evidence>
<keyword evidence="2" id="KW-1185">Reference proteome</keyword>
<evidence type="ECO:0008006" key="3">
    <source>
        <dbReference type="Google" id="ProtNLM"/>
    </source>
</evidence>
<evidence type="ECO:0000313" key="2">
    <source>
        <dbReference type="Proteomes" id="UP001189429"/>
    </source>
</evidence>
<comment type="caution">
    <text evidence="1">The sequence shown here is derived from an EMBL/GenBank/DDBJ whole genome shotgun (WGS) entry which is preliminary data.</text>
</comment>
<dbReference type="Proteomes" id="UP001189429">
    <property type="component" value="Unassembled WGS sequence"/>
</dbReference>
<name>A0ABN9WCK2_9DINO</name>
<protein>
    <recommendedName>
        <fullName evidence="3">GED domain-containing protein</fullName>
    </recommendedName>
</protein>
<dbReference type="EMBL" id="CAUYUJ010018498">
    <property type="protein sequence ID" value="CAK0884042.1"/>
    <property type="molecule type" value="Genomic_DNA"/>
</dbReference>
<gene>
    <name evidence="1" type="ORF">PCOR1329_LOCUS66099</name>
</gene>